<evidence type="ECO:0000256" key="7">
    <source>
        <dbReference type="PIRSR" id="PIRSR000025-2"/>
    </source>
</evidence>
<evidence type="ECO:0000259" key="9">
    <source>
        <dbReference type="PROSITE" id="PS51007"/>
    </source>
</evidence>
<feature type="binding site" description="covalent" evidence="6">
    <location>
        <position position="63"/>
    </location>
    <ligand>
        <name>heme c</name>
        <dbReference type="ChEBI" id="CHEBI:61717"/>
    </ligand>
</feature>
<keyword evidence="8" id="KW-1133">Transmembrane helix</keyword>
<dbReference type="RefSeq" id="WP_041090298.1">
    <property type="nucleotide sequence ID" value="NZ_JXRP01000019.1"/>
</dbReference>
<dbReference type="STRING" id="889306.KP78_33950"/>
<keyword evidence="8" id="KW-0812">Transmembrane</keyword>
<keyword evidence="2 6" id="KW-0349">Heme</keyword>
<comment type="PTM">
    <text evidence="6">Binds 1 heme c group covalently per subunit.</text>
</comment>
<comment type="caution">
    <text evidence="10">The sequence shown here is derived from an EMBL/GenBank/DDBJ whole genome shotgun (WGS) entry which is preliminary data.</text>
</comment>
<evidence type="ECO:0000256" key="4">
    <source>
        <dbReference type="ARBA" id="ARBA00022982"/>
    </source>
</evidence>
<dbReference type="GO" id="GO:0009055">
    <property type="term" value="F:electron transfer activity"/>
    <property type="evidence" value="ECO:0007669"/>
    <property type="project" value="InterPro"/>
</dbReference>
<evidence type="ECO:0000256" key="1">
    <source>
        <dbReference type="ARBA" id="ARBA00022448"/>
    </source>
</evidence>
<keyword evidence="8" id="KW-0472">Membrane</keyword>
<evidence type="ECO:0000256" key="6">
    <source>
        <dbReference type="PIRSR" id="PIRSR000025-1"/>
    </source>
</evidence>
<dbReference type="Gene3D" id="1.10.760.10">
    <property type="entry name" value="Cytochrome c-like domain"/>
    <property type="match status" value="1"/>
</dbReference>
<accession>A0A0C2VIW6</accession>
<feature type="binding site" description="axial binding residue" evidence="7">
    <location>
        <position position="100"/>
    </location>
    <ligand>
        <name>heme c</name>
        <dbReference type="ChEBI" id="CHEBI:61717"/>
    </ligand>
    <ligandPart>
        <name>Fe</name>
        <dbReference type="ChEBI" id="CHEBI:18248"/>
    </ligandPart>
</feature>
<evidence type="ECO:0000256" key="5">
    <source>
        <dbReference type="ARBA" id="ARBA00023004"/>
    </source>
</evidence>
<dbReference type="GO" id="GO:0005506">
    <property type="term" value="F:iron ion binding"/>
    <property type="evidence" value="ECO:0007669"/>
    <property type="project" value="InterPro"/>
</dbReference>
<dbReference type="InterPro" id="IPR051811">
    <property type="entry name" value="Cytochrome_c550/c551-like"/>
</dbReference>
<organism evidence="10 11">
    <name type="scientific">Jeotgalibacillus soli</name>
    <dbReference type="NCBI Taxonomy" id="889306"/>
    <lineage>
        <taxon>Bacteria</taxon>
        <taxon>Bacillati</taxon>
        <taxon>Bacillota</taxon>
        <taxon>Bacilli</taxon>
        <taxon>Bacillales</taxon>
        <taxon>Caryophanaceae</taxon>
        <taxon>Jeotgalibacillus</taxon>
    </lineage>
</organism>
<dbReference type="InterPro" id="IPR054780">
    <property type="entry name" value="Cytochro_C550_firm"/>
</dbReference>
<dbReference type="OrthoDB" id="7933886at2"/>
<evidence type="ECO:0000256" key="2">
    <source>
        <dbReference type="ARBA" id="ARBA00022617"/>
    </source>
</evidence>
<keyword evidence="3 7" id="KW-0479">Metal-binding</keyword>
<feature type="domain" description="Cytochrome c" evidence="9">
    <location>
        <begin position="46"/>
        <end position="121"/>
    </location>
</feature>
<evidence type="ECO:0000313" key="10">
    <source>
        <dbReference type="EMBL" id="KIL44431.1"/>
    </source>
</evidence>
<gene>
    <name evidence="10" type="ORF">KP78_33950</name>
</gene>
<dbReference type="PATRIC" id="fig|889306.3.peg.3412"/>
<feature type="binding site" description="axial binding residue" evidence="7">
    <location>
        <position position="64"/>
    </location>
    <ligand>
        <name>heme c</name>
        <dbReference type="ChEBI" id="CHEBI:61717"/>
    </ligand>
    <ligandPart>
        <name>Fe</name>
        <dbReference type="ChEBI" id="CHEBI:18248"/>
    </ligandPart>
</feature>
<evidence type="ECO:0000256" key="8">
    <source>
        <dbReference type="SAM" id="Phobius"/>
    </source>
</evidence>
<dbReference type="NCBIfam" id="NF045773">
    <property type="entry name" value="cytochro_C550"/>
    <property type="match status" value="1"/>
</dbReference>
<sequence>MNKNPIIPFVLIMILGFGVVFFMSIQGLNDSEEVAHEEEGTEEGATSEEFDPEAFAQQTCIGCHGNAFEGGGAGPALTGVGERLSVEEIKDILQNGKGNMPPGLVPADNLDAMAEWVSTIE</sequence>
<name>A0A0C2VIW6_9BACL</name>
<evidence type="ECO:0000313" key="11">
    <source>
        <dbReference type="Proteomes" id="UP000031938"/>
    </source>
</evidence>
<dbReference type="SUPFAM" id="SSF46626">
    <property type="entry name" value="Cytochrome c"/>
    <property type="match status" value="1"/>
</dbReference>
<dbReference type="PANTHER" id="PTHR37823:SF2">
    <property type="entry name" value="CYTOCHROME C-550"/>
    <property type="match status" value="1"/>
</dbReference>
<keyword evidence="5 7" id="KW-0408">Iron</keyword>
<dbReference type="GO" id="GO:0020037">
    <property type="term" value="F:heme binding"/>
    <property type="evidence" value="ECO:0007669"/>
    <property type="project" value="InterPro"/>
</dbReference>
<dbReference type="EMBL" id="JXRP01000019">
    <property type="protein sequence ID" value="KIL44431.1"/>
    <property type="molecule type" value="Genomic_DNA"/>
</dbReference>
<dbReference type="Pfam" id="PF13442">
    <property type="entry name" value="Cytochrome_CBB3"/>
    <property type="match status" value="1"/>
</dbReference>
<keyword evidence="1" id="KW-0813">Transport</keyword>
<feature type="binding site" description="covalent" evidence="6">
    <location>
        <position position="60"/>
    </location>
    <ligand>
        <name>heme c</name>
        <dbReference type="ChEBI" id="CHEBI:61717"/>
    </ligand>
</feature>
<dbReference type="PANTHER" id="PTHR37823">
    <property type="entry name" value="CYTOCHROME C-553-LIKE"/>
    <property type="match status" value="1"/>
</dbReference>
<dbReference type="GO" id="GO:0016020">
    <property type="term" value="C:membrane"/>
    <property type="evidence" value="ECO:0007669"/>
    <property type="project" value="InterPro"/>
</dbReference>
<dbReference type="InterPro" id="IPR036909">
    <property type="entry name" value="Cyt_c-like_dom_sf"/>
</dbReference>
<dbReference type="InterPro" id="IPR009056">
    <property type="entry name" value="Cyt_c-like_dom"/>
</dbReference>
<dbReference type="AlphaFoldDB" id="A0A0C2VIW6"/>
<dbReference type="PIRSF" id="PIRSF000025">
    <property type="entry name" value="Cytc_Bsub_c550"/>
    <property type="match status" value="1"/>
</dbReference>
<keyword evidence="11" id="KW-1185">Reference proteome</keyword>
<feature type="transmembrane region" description="Helical" evidence="8">
    <location>
        <begin position="6"/>
        <end position="25"/>
    </location>
</feature>
<dbReference type="PROSITE" id="PS51007">
    <property type="entry name" value="CYTC"/>
    <property type="match status" value="1"/>
</dbReference>
<keyword evidence="4" id="KW-0249">Electron transport</keyword>
<protein>
    <recommendedName>
        <fullName evidence="9">Cytochrome c domain-containing protein</fullName>
    </recommendedName>
</protein>
<evidence type="ECO:0000256" key="3">
    <source>
        <dbReference type="ARBA" id="ARBA00022723"/>
    </source>
</evidence>
<dbReference type="Proteomes" id="UP000031938">
    <property type="component" value="Unassembled WGS sequence"/>
</dbReference>
<reference evidence="10 11" key="1">
    <citation type="submission" date="2015-01" db="EMBL/GenBank/DDBJ databases">
        <title>Genome sequencing of Jeotgalibacillus soli.</title>
        <authorList>
            <person name="Goh K.M."/>
            <person name="Chan K.-G."/>
            <person name="Yaakop A.S."/>
            <person name="Ee R."/>
            <person name="Gan H.M."/>
            <person name="Chan C.S."/>
        </authorList>
    </citation>
    <scope>NUCLEOTIDE SEQUENCE [LARGE SCALE GENOMIC DNA]</scope>
    <source>
        <strain evidence="10 11">P9</strain>
    </source>
</reference>
<proteinExistence type="predicted"/>
<dbReference type="InterPro" id="IPR012218">
    <property type="entry name" value="Cyt_c_BACSU-c550-type"/>
</dbReference>